<evidence type="ECO:0000256" key="1">
    <source>
        <dbReference type="ARBA" id="ARBA00022679"/>
    </source>
</evidence>
<proteinExistence type="inferred from homology"/>
<evidence type="ECO:0000256" key="3">
    <source>
        <dbReference type="PIRSR" id="PIRSR000443-1"/>
    </source>
</evidence>
<keyword evidence="2" id="KW-0028">Amino-acid biosynthesis</keyword>
<organism evidence="5 6">
    <name type="scientific">Mahella australiensis (strain DSM 15567 / CIP 107919 / 50-1 BON)</name>
    <dbReference type="NCBI Taxonomy" id="697281"/>
    <lineage>
        <taxon>Bacteria</taxon>
        <taxon>Bacillati</taxon>
        <taxon>Bacillota</taxon>
        <taxon>Clostridia</taxon>
        <taxon>Thermoanaerobacterales</taxon>
        <taxon>Thermoanaerobacterales Family IV. Incertae Sedis</taxon>
        <taxon>Mahella</taxon>
    </lineage>
</organism>
<keyword evidence="1 2" id="KW-0808">Transferase</keyword>
<comment type="pathway">
    <text evidence="2">Amino-acid biosynthesis; L-methionine biosynthesis via de novo pathway; O-acetyl-L-homoserine from L-homoserine: step 1/1.</text>
</comment>
<evidence type="ECO:0000313" key="5">
    <source>
        <dbReference type="EMBL" id="AEE96580.1"/>
    </source>
</evidence>
<feature type="active site" description="Nucleophile" evidence="2 3">
    <location>
        <position position="147"/>
    </location>
</feature>
<feature type="active site" evidence="2 3">
    <location>
        <position position="350"/>
    </location>
</feature>
<dbReference type="PANTHER" id="PTHR32268:SF11">
    <property type="entry name" value="HOMOSERINE O-ACETYLTRANSFERASE"/>
    <property type="match status" value="1"/>
</dbReference>
<comment type="subunit">
    <text evidence="2">Homodimer.</text>
</comment>
<dbReference type="Gene3D" id="3.40.50.1820">
    <property type="entry name" value="alpha/beta hydrolase"/>
    <property type="match status" value="1"/>
</dbReference>
<feature type="active site" evidence="2 3">
    <location>
        <position position="317"/>
    </location>
</feature>
<evidence type="ECO:0000259" key="4">
    <source>
        <dbReference type="Pfam" id="PF00561"/>
    </source>
</evidence>
<dbReference type="HOGENOM" id="CLU_028760_1_2_9"/>
<dbReference type="STRING" id="697281.Mahau_1387"/>
<dbReference type="KEGG" id="mas:Mahau_1387"/>
<keyword evidence="2" id="KW-0486">Methionine biosynthesis</keyword>
<dbReference type="GO" id="GO:0009092">
    <property type="term" value="P:homoserine metabolic process"/>
    <property type="evidence" value="ECO:0007669"/>
    <property type="project" value="TreeGrafter"/>
</dbReference>
<dbReference type="eggNOG" id="COG2021">
    <property type="taxonomic scope" value="Bacteria"/>
</dbReference>
<sequence length="383" mass="43757">MYRQEYTFAYPPDLFVLESGQKLGPITVVYETYGALNADKSNIILVEHALTGDSHIARHSEHDSRKGWWEQMLGTGLPLDPEKYFIICANVLGGCQGTTGPSSISPATGRPYGMRFPVITIRDMVRVQKKLLEYMGIEHVMAVIGGSMGGMQALEWAVLYPDFIDGIFPIATPGKLYPQAIGFNYIMRRTIMLDPKWNNGDYYEIGEQPALGLGIARMLGMMTYQSDESMRRKFGRMIGRGRERFGIKHLKDPTIKFDVETYLDYQGEKLVRRFDANSYIYLSRAMDLFDLSMGYKSMEEALSRIICKVKIMGISSDILFPKHQQLELIKKMRGLGIDATYVELTSIYGHDSFLIEYEKLKPIIQRFLLSLRNSKKKKLFSFM</sequence>
<keyword evidence="6" id="KW-1185">Reference proteome</keyword>
<dbReference type="InterPro" id="IPR000073">
    <property type="entry name" value="AB_hydrolase_1"/>
</dbReference>
<protein>
    <recommendedName>
        <fullName evidence="2">Homoserine O-acetyltransferase</fullName>
        <shortName evidence="2">HAT</shortName>
        <ecNumber evidence="2">2.3.1.31</ecNumber>
    </recommendedName>
    <alternativeName>
        <fullName evidence="2">Homoserine transacetylase</fullName>
        <shortName evidence="2">HTA</shortName>
    </alternativeName>
</protein>
<dbReference type="RefSeq" id="WP_013781009.1">
    <property type="nucleotide sequence ID" value="NC_015520.1"/>
</dbReference>
<dbReference type="NCBIfam" id="NF001209">
    <property type="entry name" value="PRK00175.1"/>
    <property type="match status" value="1"/>
</dbReference>
<comment type="catalytic activity">
    <reaction evidence="2">
        <text>L-homoserine + acetyl-CoA = O-acetyl-L-homoserine + CoA</text>
        <dbReference type="Rhea" id="RHEA:13701"/>
        <dbReference type="ChEBI" id="CHEBI:57287"/>
        <dbReference type="ChEBI" id="CHEBI:57288"/>
        <dbReference type="ChEBI" id="CHEBI:57476"/>
        <dbReference type="ChEBI" id="CHEBI:57716"/>
        <dbReference type="EC" id="2.3.1.31"/>
    </reaction>
</comment>
<accession>F3ZXC3</accession>
<comment type="caution">
    <text evidence="2">Lacks conserved residue(s) required for the propagation of feature annotation.</text>
</comment>
<comment type="subcellular location">
    <subcellularLocation>
        <location evidence="2">Cytoplasm</location>
    </subcellularLocation>
</comment>
<feature type="binding site" evidence="2">
    <location>
        <position position="217"/>
    </location>
    <ligand>
        <name>substrate</name>
    </ligand>
</feature>
<evidence type="ECO:0000313" key="6">
    <source>
        <dbReference type="Proteomes" id="UP000008457"/>
    </source>
</evidence>
<comment type="function">
    <text evidence="2">Transfers an acetyl group from acetyl-CoA to L-homoserine, forming acetyl-L-homoserine.</text>
</comment>
<dbReference type="PIRSF" id="PIRSF000443">
    <property type="entry name" value="Homoser_Ac_trans"/>
    <property type="match status" value="1"/>
</dbReference>
<dbReference type="GO" id="GO:0009086">
    <property type="term" value="P:methionine biosynthetic process"/>
    <property type="evidence" value="ECO:0007669"/>
    <property type="project" value="UniProtKB-UniRule"/>
</dbReference>
<dbReference type="EC" id="2.3.1.31" evidence="2"/>
<dbReference type="InterPro" id="IPR008220">
    <property type="entry name" value="HAT_MetX-like"/>
</dbReference>
<dbReference type="Gene3D" id="1.10.1740.110">
    <property type="match status" value="1"/>
</dbReference>
<dbReference type="EMBL" id="CP002360">
    <property type="protein sequence ID" value="AEE96580.1"/>
    <property type="molecule type" value="Genomic_DNA"/>
</dbReference>
<evidence type="ECO:0000256" key="2">
    <source>
        <dbReference type="HAMAP-Rule" id="MF_00296"/>
    </source>
</evidence>
<dbReference type="Proteomes" id="UP000008457">
    <property type="component" value="Chromosome"/>
</dbReference>
<keyword evidence="2" id="KW-0963">Cytoplasm</keyword>
<dbReference type="SUPFAM" id="SSF53474">
    <property type="entry name" value="alpha/beta-Hydrolases"/>
    <property type="match status" value="1"/>
</dbReference>
<dbReference type="GO" id="GO:0005737">
    <property type="term" value="C:cytoplasm"/>
    <property type="evidence" value="ECO:0007669"/>
    <property type="project" value="UniProtKB-SubCell"/>
</dbReference>
<reference evidence="5 6" key="2">
    <citation type="journal article" date="2011" name="Stand. Genomic Sci.">
        <title>Complete genome sequence of Mahella australiensis type strain (50-1 BON).</title>
        <authorList>
            <person name="Sikorski J."/>
            <person name="Teshima H."/>
            <person name="Nolan M."/>
            <person name="Lucas S."/>
            <person name="Hammon N."/>
            <person name="Deshpande S."/>
            <person name="Cheng J.F."/>
            <person name="Pitluck S."/>
            <person name="Liolios K."/>
            <person name="Pagani I."/>
            <person name="Ivanova N."/>
            <person name="Huntemann M."/>
            <person name="Mavromatis K."/>
            <person name="Ovchinikova G."/>
            <person name="Pati A."/>
            <person name="Tapia R."/>
            <person name="Han C."/>
            <person name="Goodwin L."/>
            <person name="Chen A."/>
            <person name="Palaniappan K."/>
            <person name="Land M."/>
            <person name="Hauser L."/>
            <person name="Ngatchou-Djao O.D."/>
            <person name="Rohde M."/>
            <person name="Pukall R."/>
            <person name="Spring S."/>
            <person name="Abt B."/>
            <person name="Goker M."/>
            <person name="Detter J.C."/>
            <person name="Woyke T."/>
            <person name="Bristow J."/>
            <person name="Markowitz V."/>
            <person name="Hugenholtz P."/>
            <person name="Eisen J.A."/>
            <person name="Kyrpides N.C."/>
            <person name="Klenk H.P."/>
            <person name="Lapidus A."/>
        </authorList>
    </citation>
    <scope>NUCLEOTIDE SEQUENCE [LARGE SCALE GENOMIC DNA]</scope>
    <source>
        <strain evidence="6">DSM 15567 / CIP 107919 / 50-1 BON</strain>
    </source>
</reference>
<dbReference type="PANTHER" id="PTHR32268">
    <property type="entry name" value="HOMOSERINE O-ACETYLTRANSFERASE"/>
    <property type="match status" value="1"/>
</dbReference>
<dbReference type="HAMAP" id="MF_00296">
    <property type="entry name" value="MetX_acyltransf"/>
    <property type="match status" value="1"/>
</dbReference>
<comment type="similarity">
    <text evidence="2">Belongs to the AB hydrolase superfamily. MetX family.</text>
</comment>
<reference evidence="6" key="1">
    <citation type="submission" date="2010-11" db="EMBL/GenBank/DDBJ databases">
        <title>The complete genome of Mahella australiensis DSM 15567.</title>
        <authorList>
            <consortium name="US DOE Joint Genome Institute (JGI-PGF)"/>
            <person name="Lucas S."/>
            <person name="Copeland A."/>
            <person name="Lapidus A."/>
            <person name="Bruce D."/>
            <person name="Goodwin L."/>
            <person name="Pitluck S."/>
            <person name="Kyrpides N."/>
            <person name="Mavromatis K."/>
            <person name="Pagani I."/>
            <person name="Ivanova N."/>
            <person name="Teshima H."/>
            <person name="Brettin T."/>
            <person name="Detter J.C."/>
            <person name="Han C."/>
            <person name="Tapia R."/>
            <person name="Land M."/>
            <person name="Hauser L."/>
            <person name="Markowitz V."/>
            <person name="Cheng J.-F."/>
            <person name="Hugenholtz P."/>
            <person name="Woyke T."/>
            <person name="Wu D."/>
            <person name="Spring S."/>
            <person name="Pukall R."/>
            <person name="Steenblock K."/>
            <person name="Schneider S."/>
            <person name="Klenk H.-P."/>
            <person name="Eisen J.A."/>
        </authorList>
    </citation>
    <scope>NUCLEOTIDE SEQUENCE [LARGE SCALE GENOMIC DNA]</scope>
    <source>
        <strain evidence="6">DSM 15567 / CIP 107919 / 50-1 BON</strain>
    </source>
</reference>
<name>F3ZXC3_MAHA5</name>
<feature type="binding site" evidence="2">
    <location>
        <position position="351"/>
    </location>
    <ligand>
        <name>substrate</name>
    </ligand>
</feature>
<dbReference type="Pfam" id="PF00561">
    <property type="entry name" value="Abhydrolase_1"/>
    <property type="match status" value="1"/>
</dbReference>
<dbReference type="UniPathway" id="UPA00051">
    <property type="reaction ID" value="UER00074"/>
</dbReference>
<dbReference type="AlphaFoldDB" id="F3ZXC3"/>
<dbReference type="GO" id="GO:0004414">
    <property type="term" value="F:homoserine O-acetyltransferase activity"/>
    <property type="evidence" value="ECO:0007669"/>
    <property type="project" value="UniProtKB-UniRule"/>
</dbReference>
<feature type="domain" description="AB hydrolase-1" evidence="4">
    <location>
        <begin position="43"/>
        <end position="354"/>
    </location>
</feature>
<gene>
    <name evidence="2" type="primary">metXA</name>
    <name evidence="5" type="ordered locus">Mahau_1387</name>
</gene>
<dbReference type="NCBIfam" id="TIGR01392">
    <property type="entry name" value="homoserO_Ac_trn"/>
    <property type="match status" value="1"/>
</dbReference>
<keyword evidence="2 5" id="KW-0012">Acyltransferase</keyword>
<dbReference type="InterPro" id="IPR029058">
    <property type="entry name" value="AB_hydrolase_fold"/>
</dbReference>